<proteinExistence type="predicted"/>
<dbReference type="AlphaFoldDB" id="A0A4Z0P1U1"/>
<gene>
    <name evidence="1" type="ORF">EU556_21515</name>
</gene>
<reference evidence="1 2" key="1">
    <citation type="submission" date="2019-04" db="EMBL/GenBank/DDBJ databases">
        <authorList>
            <person name="Feng G."/>
            <person name="Zhang J."/>
            <person name="Zhu H."/>
        </authorList>
    </citation>
    <scope>NUCLEOTIDE SEQUENCE [LARGE SCALE GENOMIC DNA]</scope>
    <source>
        <strain evidence="1 2">92R-1</strain>
    </source>
</reference>
<dbReference type="Proteomes" id="UP000298337">
    <property type="component" value="Unassembled WGS sequence"/>
</dbReference>
<protein>
    <submittedName>
        <fullName evidence="1">Uncharacterized protein</fullName>
    </submittedName>
</protein>
<keyword evidence="2" id="KW-1185">Reference proteome</keyword>
<dbReference type="RefSeq" id="WP_135436213.1">
    <property type="nucleotide sequence ID" value="NZ_SRLA01000005.1"/>
</dbReference>
<organism evidence="1 2">
    <name type="scientific">Hymenobacter fodinae</name>
    <dbReference type="NCBI Taxonomy" id="2510796"/>
    <lineage>
        <taxon>Bacteria</taxon>
        <taxon>Pseudomonadati</taxon>
        <taxon>Bacteroidota</taxon>
        <taxon>Cytophagia</taxon>
        <taxon>Cytophagales</taxon>
        <taxon>Hymenobacteraceae</taxon>
        <taxon>Hymenobacter</taxon>
    </lineage>
</organism>
<dbReference type="EMBL" id="SRLA01000005">
    <property type="protein sequence ID" value="TGE04762.1"/>
    <property type="molecule type" value="Genomic_DNA"/>
</dbReference>
<sequence length="172" mass="19354">MTDLNNYILLRVQLDEGKTTDRLKQLVLEIEKSREAQKTLNQARKVGELTDEQYAAQNVKLQQQLKTQRTEQRALVKNLDLYRTASQGVADSYQAQQAQLSLAQRQYQQLAGSANNSTEETQALAKVIDELRGTLKTTDAGMGLFVRNVGNYGGAIEPLIAEMKRLEVQQQN</sequence>
<evidence type="ECO:0000313" key="2">
    <source>
        <dbReference type="Proteomes" id="UP000298337"/>
    </source>
</evidence>
<comment type="caution">
    <text evidence="1">The sequence shown here is derived from an EMBL/GenBank/DDBJ whole genome shotgun (WGS) entry which is preliminary data.</text>
</comment>
<accession>A0A4Z0P1U1</accession>
<evidence type="ECO:0000313" key="1">
    <source>
        <dbReference type="EMBL" id="TGE04762.1"/>
    </source>
</evidence>
<name>A0A4Z0P1U1_9BACT</name>